<reference evidence="4" key="1">
    <citation type="journal article" date="2021" name="Nat. Commun.">
        <title>Genetic determinants of endophytism in the Arabidopsis root mycobiome.</title>
        <authorList>
            <person name="Mesny F."/>
            <person name="Miyauchi S."/>
            <person name="Thiergart T."/>
            <person name="Pickel B."/>
            <person name="Atanasova L."/>
            <person name="Karlsson M."/>
            <person name="Huettel B."/>
            <person name="Barry K.W."/>
            <person name="Haridas S."/>
            <person name="Chen C."/>
            <person name="Bauer D."/>
            <person name="Andreopoulos W."/>
            <person name="Pangilinan J."/>
            <person name="LaButti K."/>
            <person name="Riley R."/>
            <person name="Lipzen A."/>
            <person name="Clum A."/>
            <person name="Drula E."/>
            <person name="Henrissat B."/>
            <person name="Kohler A."/>
            <person name="Grigoriev I.V."/>
            <person name="Martin F.M."/>
            <person name="Hacquard S."/>
        </authorList>
    </citation>
    <scope>NUCLEOTIDE SEQUENCE</scope>
    <source>
        <strain evidence="4">MPI-SDFR-AT-0120</strain>
    </source>
</reference>
<dbReference type="OrthoDB" id="120072at2759"/>
<evidence type="ECO:0000256" key="2">
    <source>
        <dbReference type="SAM" id="SignalP"/>
    </source>
</evidence>
<protein>
    <recommendedName>
        <fullName evidence="3">Glycoside hydrolase 131 catalytic N-terminal domain-containing protein</fullName>
    </recommendedName>
</protein>
<dbReference type="Proteomes" id="UP000813461">
    <property type="component" value="Unassembled WGS sequence"/>
</dbReference>
<evidence type="ECO:0000313" key="5">
    <source>
        <dbReference type="Proteomes" id="UP000813461"/>
    </source>
</evidence>
<evidence type="ECO:0000256" key="1">
    <source>
        <dbReference type="SAM" id="MobiDB-lite"/>
    </source>
</evidence>
<feature type="signal peptide" evidence="2">
    <location>
        <begin position="1"/>
        <end position="17"/>
    </location>
</feature>
<dbReference type="InterPro" id="IPR041524">
    <property type="entry name" value="GH131_N"/>
</dbReference>
<organism evidence="4 5">
    <name type="scientific">Paraphoma chrysanthemicola</name>
    <dbReference type="NCBI Taxonomy" id="798071"/>
    <lineage>
        <taxon>Eukaryota</taxon>
        <taxon>Fungi</taxon>
        <taxon>Dikarya</taxon>
        <taxon>Ascomycota</taxon>
        <taxon>Pezizomycotina</taxon>
        <taxon>Dothideomycetes</taxon>
        <taxon>Pleosporomycetidae</taxon>
        <taxon>Pleosporales</taxon>
        <taxon>Pleosporineae</taxon>
        <taxon>Phaeosphaeriaceae</taxon>
        <taxon>Paraphoma</taxon>
    </lineage>
</organism>
<gene>
    <name evidence="4" type="ORF">FB567DRAFT_321080</name>
</gene>
<feature type="region of interest" description="Disordered" evidence="1">
    <location>
        <begin position="312"/>
        <end position="342"/>
    </location>
</feature>
<keyword evidence="2" id="KW-0732">Signal</keyword>
<evidence type="ECO:0000259" key="3">
    <source>
        <dbReference type="Pfam" id="PF18271"/>
    </source>
</evidence>
<dbReference type="PANTHER" id="PTHR34612">
    <property type="entry name" value="GH131_N DOMAIN-CONTAINING PROTEIN"/>
    <property type="match status" value="1"/>
</dbReference>
<dbReference type="Gene3D" id="2.60.120.1160">
    <property type="match status" value="1"/>
</dbReference>
<feature type="chain" id="PRO_5035446394" description="Glycoside hydrolase 131 catalytic N-terminal domain-containing protein" evidence="2">
    <location>
        <begin position="18"/>
        <end position="412"/>
    </location>
</feature>
<proteinExistence type="predicted"/>
<name>A0A8K0RAQ3_9PLEO</name>
<dbReference type="EMBL" id="JAGMVJ010000007">
    <property type="protein sequence ID" value="KAH7088921.1"/>
    <property type="molecule type" value="Genomic_DNA"/>
</dbReference>
<evidence type="ECO:0000313" key="4">
    <source>
        <dbReference type="EMBL" id="KAH7088921.1"/>
    </source>
</evidence>
<sequence length="412" mass="42650">MFGKTTLLSALVGAVSAGKSNKTMHHDWTTLTKTLGTTLWDGRFNDMTSSADLEKWSFSNPVGAYQYYIHGSGSVDKYVNLDASYKNPADTGSKQGVKITIDETAKWNGQTMLRTELIPQTSAAINKGKVYYHFSIKTSAENAPTTTNEHQVAFFESHFTELKYGGQGSANTKLQWHVGGVSKWDVELVADEWHNVAYEIDFDAGFVTFWHSTGSSALTKTAGPFTASTSSNGADWHLGVLRLPGNNDAAGAEDWYFSGVYIESGELTTSVNTAGGSADTEAPAVTSVAAVATSTAASVPSSSAAAVVPTPVASSSAEAPVETPVDSVPEASPAPVATPEPVASSAPAVSAAPSAAPTPVESPVAVASSTAAATPTASAGSGAGAGSSAPLPEQFTLKEFIAWLKAKQAVIN</sequence>
<feature type="domain" description="Glycoside hydrolase 131 catalytic N-terminal" evidence="3">
    <location>
        <begin position="39"/>
        <end position="266"/>
    </location>
</feature>
<comment type="caution">
    <text evidence="4">The sequence shown here is derived from an EMBL/GenBank/DDBJ whole genome shotgun (WGS) entry which is preliminary data.</text>
</comment>
<keyword evidence="5" id="KW-1185">Reference proteome</keyword>
<accession>A0A8K0RAQ3</accession>
<dbReference type="AlphaFoldDB" id="A0A8K0RAQ3"/>
<dbReference type="Pfam" id="PF18271">
    <property type="entry name" value="GH131_N"/>
    <property type="match status" value="1"/>
</dbReference>
<dbReference type="PANTHER" id="PTHR34612:SF6">
    <property type="entry name" value="GLYCOSIDE HYDROLASE 131 CATALYTIC N-TERMINAL DOMAIN-CONTAINING PROTEIN"/>
    <property type="match status" value="1"/>
</dbReference>